<name>A0A6J6F9M6_9ZZZZ</name>
<evidence type="ECO:0000313" key="1">
    <source>
        <dbReference type="EMBL" id="CAB4583873.1"/>
    </source>
</evidence>
<dbReference type="EMBL" id="CAEZTW010000104">
    <property type="protein sequence ID" value="CAB4583873.1"/>
    <property type="molecule type" value="Genomic_DNA"/>
</dbReference>
<dbReference type="AlphaFoldDB" id="A0A6J6F9M6"/>
<dbReference type="InterPro" id="IPR007263">
    <property type="entry name" value="DCC1-like"/>
</dbReference>
<accession>A0A6J6F9M6</accession>
<gene>
    <name evidence="1" type="ORF">UFOPK1766_00612</name>
    <name evidence="2" type="ORF">UFOPK3162_00530</name>
</gene>
<protein>
    <submittedName>
        <fullName evidence="1">Unannotated protein</fullName>
    </submittedName>
</protein>
<dbReference type="EMBL" id="CAFABB010000089">
    <property type="protein sequence ID" value="CAB4822054.1"/>
    <property type="molecule type" value="Genomic_DNA"/>
</dbReference>
<dbReference type="GO" id="GO:0015035">
    <property type="term" value="F:protein-disulfide reductase activity"/>
    <property type="evidence" value="ECO:0007669"/>
    <property type="project" value="InterPro"/>
</dbReference>
<reference evidence="1" key="1">
    <citation type="submission" date="2020-05" db="EMBL/GenBank/DDBJ databases">
        <authorList>
            <person name="Chiriac C."/>
            <person name="Salcher M."/>
            <person name="Ghai R."/>
            <person name="Kavagutti S V."/>
        </authorList>
    </citation>
    <scope>NUCLEOTIDE SEQUENCE</scope>
</reference>
<evidence type="ECO:0000313" key="2">
    <source>
        <dbReference type="EMBL" id="CAB4822054.1"/>
    </source>
</evidence>
<dbReference type="Pfam" id="PF04134">
    <property type="entry name" value="DCC1-like"/>
    <property type="match status" value="1"/>
</dbReference>
<proteinExistence type="predicted"/>
<sequence length="115" mass="12836">MSELIVIYDGQCDLCKKSITWVKKRLPIDAIAYQDGDLASFGLTAQLCAKSVYLIDNKKQYQGADAVALLLKKRGNKVLALLLSVSGPIGRWGYRWVASHRSSLLVRTLTRLIRV</sequence>
<organism evidence="1">
    <name type="scientific">freshwater metagenome</name>
    <dbReference type="NCBI Taxonomy" id="449393"/>
    <lineage>
        <taxon>unclassified sequences</taxon>
        <taxon>metagenomes</taxon>
        <taxon>ecological metagenomes</taxon>
    </lineage>
</organism>